<name>A0A0N0E6F1_9HYPH</name>
<reference evidence="1 2" key="1">
    <citation type="submission" date="2015-01" db="EMBL/GenBank/DDBJ databases">
        <title>Ahrensia donghaiensis sp. nov., a novel dimethylsulphoniopropionate-cleavage bacterium isolated from seawater and emended descriptions of the genus Ahrensia and Ahrensia kielensis.</title>
        <authorList>
            <person name="Liu J."/>
        </authorList>
    </citation>
    <scope>NUCLEOTIDE SEQUENCE [LARGE SCALE GENOMIC DNA]</scope>
    <source>
        <strain evidence="1 2">LZD062</strain>
    </source>
</reference>
<comment type="caution">
    <text evidence="1">The sequence shown here is derived from an EMBL/GenBank/DDBJ whole genome shotgun (WGS) entry which is preliminary data.</text>
</comment>
<dbReference type="PATRIC" id="fig|1514904.3.peg.2755"/>
<dbReference type="RefSeq" id="WP_054000484.1">
    <property type="nucleotide sequence ID" value="NZ_JXMU01000039.1"/>
</dbReference>
<evidence type="ECO:0000313" key="2">
    <source>
        <dbReference type="Proteomes" id="UP000038011"/>
    </source>
</evidence>
<gene>
    <name evidence="1" type="ORF">SU32_16505</name>
</gene>
<keyword evidence="2" id="KW-1185">Reference proteome</keyword>
<dbReference type="AlphaFoldDB" id="A0A0N0E6F1"/>
<dbReference type="Proteomes" id="UP000038011">
    <property type="component" value="Unassembled WGS sequence"/>
</dbReference>
<dbReference type="STRING" id="1514904.SU32_16505"/>
<organism evidence="1 2">
    <name type="scientific">Ahrensia marina</name>
    <dbReference type="NCBI Taxonomy" id="1514904"/>
    <lineage>
        <taxon>Bacteria</taxon>
        <taxon>Pseudomonadati</taxon>
        <taxon>Pseudomonadota</taxon>
        <taxon>Alphaproteobacteria</taxon>
        <taxon>Hyphomicrobiales</taxon>
        <taxon>Ahrensiaceae</taxon>
        <taxon>Ahrensia</taxon>
    </lineage>
</organism>
<proteinExistence type="predicted"/>
<dbReference type="EMBL" id="JXMU01000039">
    <property type="protein sequence ID" value="KPA99930.1"/>
    <property type="molecule type" value="Genomic_DNA"/>
</dbReference>
<accession>A0A0N0E6F1</accession>
<sequence length="161" mass="17770">MSLDDKTRANFKAPENDIIQIPFTCGAMGLPFRGIYKRNESGLYVQQRLERVMPHENPVDTCEDVAALAAELLIDESFVCPWCQAENKEAFYVRCGNCSTINCAASFTETTPKKYDFECVCCGLKRKDSAFGALDTLAVGEGGVTGQISGSVRQLQYFQAN</sequence>
<protein>
    <submittedName>
        <fullName evidence="1">Uncharacterized protein</fullName>
    </submittedName>
</protein>
<evidence type="ECO:0000313" key="1">
    <source>
        <dbReference type="EMBL" id="KPA99930.1"/>
    </source>
</evidence>